<reference evidence="6 7" key="1">
    <citation type="submission" date="2019-03" db="EMBL/GenBank/DDBJ databases">
        <title>Sequencing 25 genomes of Wallemia mellicola.</title>
        <authorList>
            <person name="Gostincar C."/>
        </authorList>
    </citation>
    <scope>NUCLEOTIDE SEQUENCE [LARGE SCALE GENOMIC DNA]</scope>
    <source>
        <strain evidence="2 8">EXF-1262</strain>
        <strain evidence="4 6">EXF-1277</strain>
        <strain evidence="1 9">EXF-6152</strain>
        <strain evidence="5 10">EXF-757</strain>
        <strain evidence="3 7">EXF-8738</strain>
    </source>
</reference>
<dbReference type="EMBL" id="SPRH01000027">
    <property type="protein sequence ID" value="TIB99864.1"/>
    <property type="molecule type" value="Genomic_DNA"/>
</dbReference>
<proteinExistence type="predicted"/>
<evidence type="ECO:0000313" key="4">
    <source>
        <dbReference type="EMBL" id="TIC61561.1"/>
    </source>
</evidence>
<evidence type="ECO:0000313" key="9">
    <source>
        <dbReference type="Proteomes" id="UP000310685"/>
    </source>
</evidence>
<dbReference type="EMBL" id="SPRV01000028">
    <property type="protein sequence ID" value="TIC61561.1"/>
    <property type="molecule type" value="Genomic_DNA"/>
</dbReference>
<evidence type="ECO:0000313" key="6">
    <source>
        <dbReference type="Proteomes" id="UP000305362"/>
    </source>
</evidence>
<evidence type="ECO:0000313" key="1">
    <source>
        <dbReference type="EMBL" id="TIB78178.1"/>
    </source>
</evidence>
<dbReference type="EMBL" id="SPRX01000031">
    <property type="protein sequence ID" value="TIC64616.1"/>
    <property type="molecule type" value="Genomic_DNA"/>
</dbReference>
<evidence type="ECO:0000313" key="10">
    <source>
        <dbReference type="Proteomes" id="UP000310708"/>
    </source>
</evidence>
<evidence type="ECO:0000313" key="7">
    <source>
        <dbReference type="Proteomes" id="UP000305647"/>
    </source>
</evidence>
<comment type="caution">
    <text evidence="3">The sequence shown here is derived from an EMBL/GenBank/DDBJ whole genome shotgun (WGS) entry which is preliminary data.</text>
</comment>
<dbReference type="EMBL" id="SPRO01000063">
    <property type="protein sequence ID" value="TIC24969.1"/>
    <property type="molecule type" value="Genomic_DNA"/>
</dbReference>
<name>A0A4T0N3B0_9BASI</name>
<gene>
    <name evidence="5" type="ORF">E3Q01_02610</name>
    <name evidence="4" type="ORF">E3Q03_02664</name>
    <name evidence="3" type="ORF">E3Q10_03880</name>
    <name evidence="2" type="ORF">E3Q17_02473</name>
    <name evidence="1" type="ORF">E3Q22_02700</name>
</gene>
<dbReference type="Proteomes" id="UP000305647">
    <property type="component" value="Unassembled WGS sequence"/>
</dbReference>
<evidence type="ECO:0000313" key="5">
    <source>
        <dbReference type="EMBL" id="TIC64616.1"/>
    </source>
</evidence>
<dbReference type="OrthoDB" id="1684102at2759"/>
<dbReference type="EMBL" id="SPRC01000028">
    <property type="protein sequence ID" value="TIB78178.1"/>
    <property type="molecule type" value="Genomic_DNA"/>
</dbReference>
<dbReference type="Proteomes" id="UP000305362">
    <property type="component" value="Unassembled WGS sequence"/>
</dbReference>
<evidence type="ECO:0000313" key="2">
    <source>
        <dbReference type="EMBL" id="TIB99864.1"/>
    </source>
</evidence>
<accession>A0A4T0N3B0</accession>
<dbReference type="OMA" id="DPFQHRI"/>
<evidence type="ECO:0000313" key="8">
    <source>
        <dbReference type="Proteomes" id="UP000307169"/>
    </source>
</evidence>
<evidence type="ECO:0000313" key="3">
    <source>
        <dbReference type="EMBL" id="TIC24969.1"/>
    </source>
</evidence>
<dbReference type="Proteomes" id="UP000310685">
    <property type="component" value="Unassembled WGS sequence"/>
</dbReference>
<dbReference type="AlphaFoldDB" id="A0A4T0N3B0"/>
<sequence length="461" mass="51622">MLITNGVLNREDPFTLLREMDVVNERSSVVFNQRDLSRADVDAVVYLRHRVDNLLFIVANLCSDTLADIVRSVTVYNNNHLVTLNYEDFISSQCPKSKLKLVNSHDNLGHLAKYTACAETSSHYCLIQDDDYILPPSIIRSMRALRDLDPEGAPITTSTNEGFVQAKWEHCMNAPDYGIHTCGYTLGTGTLMSTKIAHSFVNFMQTQMELSQSGIANADEYFSILANNISPMVVAVPSILDLVQYKSDEANAYTYYEDAIHALLYHLPKPTYTHANGVSDKAASLLTSVRAIGDDGLVFLTNIELLPLVGARDSWNGQTTFRRWVELRKKELGKARTLESIQSGYGSLLDRNASTNFKSFGAAMAGDYIAFRLPYASALHMATDSTKLFAHVDTEYSTDGLSWTTQGQTLNCHPAKMHDKDGKRLFECSTTLLEGYDYVRFILTNDLENSIEWSIYEAWMA</sequence>
<protein>
    <submittedName>
        <fullName evidence="3">Uncharacterized protein</fullName>
    </submittedName>
</protein>
<dbReference type="Proteomes" id="UP000307169">
    <property type="component" value="Unassembled WGS sequence"/>
</dbReference>
<dbReference type="Proteomes" id="UP000310708">
    <property type="component" value="Unassembled WGS sequence"/>
</dbReference>
<organism evidence="3 7">
    <name type="scientific">Wallemia mellicola</name>
    <dbReference type="NCBI Taxonomy" id="1708541"/>
    <lineage>
        <taxon>Eukaryota</taxon>
        <taxon>Fungi</taxon>
        <taxon>Dikarya</taxon>
        <taxon>Basidiomycota</taxon>
        <taxon>Wallemiomycotina</taxon>
        <taxon>Wallemiomycetes</taxon>
        <taxon>Wallemiales</taxon>
        <taxon>Wallemiaceae</taxon>
        <taxon>Wallemia</taxon>
    </lineage>
</organism>